<gene>
    <name evidence="2" type="ORF">EYF80_061305</name>
</gene>
<organism evidence="2 3">
    <name type="scientific">Liparis tanakae</name>
    <name type="common">Tanaka's snailfish</name>
    <dbReference type="NCBI Taxonomy" id="230148"/>
    <lineage>
        <taxon>Eukaryota</taxon>
        <taxon>Metazoa</taxon>
        <taxon>Chordata</taxon>
        <taxon>Craniata</taxon>
        <taxon>Vertebrata</taxon>
        <taxon>Euteleostomi</taxon>
        <taxon>Actinopterygii</taxon>
        <taxon>Neopterygii</taxon>
        <taxon>Teleostei</taxon>
        <taxon>Neoteleostei</taxon>
        <taxon>Acanthomorphata</taxon>
        <taxon>Eupercaria</taxon>
        <taxon>Perciformes</taxon>
        <taxon>Cottioidei</taxon>
        <taxon>Cottales</taxon>
        <taxon>Liparidae</taxon>
        <taxon>Liparis</taxon>
    </lineage>
</organism>
<feature type="region of interest" description="Disordered" evidence="1">
    <location>
        <begin position="26"/>
        <end position="55"/>
    </location>
</feature>
<comment type="caution">
    <text evidence="2">The sequence shown here is derived from an EMBL/GenBank/DDBJ whole genome shotgun (WGS) entry which is preliminary data.</text>
</comment>
<keyword evidence="3" id="KW-1185">Reference proteome</keyword>
<name>A0A4Z2EI76_9TELE</name>
<evidence type="ECO:0000256" key="1">
    <source>
        <dbReference type="SAM" id="MobiDB-lite"/>
    </source>
</evidence>
<dbReference type="EMBL" id="SRLO01006773">
    <property type="protein sequence ID" value="TNN28546.1"/>
    <property type="molecule type" value="Genomic_DNA"/>
</dbReference>
<evidence type="ECO:0000313" key="3">
    <source>
        <dbReference type="Proteomes" id="UP000314294"/>
    </source>
</evidence>
<proteinExistence type="predicted"/>
<protein>
    <submittedName>
        <fullName evidence="2">Uncharacterized protein</fullName>
    </submittedName>
</protein>
<dbReference type="Proteomes" id="UP000314294">
    <property type="component" value="Unassembled WGS sequence"/>
</dbReference>
<sequence>MGEQSAAGPTSVASAQPSGCLPADLLKEEDLNAAGKERDATPSQQKQRPRHPRIHAASDLVERKQCLCPPSLMRTHIPSLGFPKSLEASEFITSLLLGKNYGQIIFVIAFHFREKNTHFVPPAPSVDA</sequence>
<accession>A0A4Z2EI76</accession>
<evidence type="ECO:0000313" key="2">
    <source>
        <dbReference type="EMBL" id="TNN28546.1"/>
    </source>
</evidence>
<reference evidence="2 3" key="1">
    <citation type="submission" date="2019-03" db="EMBL/GenBank/DDBJ databases">
        <title>First draft genome of Liparis tanakae, snailfish: a comprehensive survey of snailfish specific genes.</title>
        <authorList>
            <person name="Kim W."/>
            <person name="Song I."/>
            <person name="Jeong J.-H."/>
            <person name="Kim D."/>
            <person name="Kim S."/>
            <person name="Ryu S."/>
            <person name="Song J.Y."/>
            <person name="Lee S.K."/>
        </authorList>
    </citation>
    <scope>NUCLEOTIDE SEQUENCE [LARGE SCALE GENOMIC DNA]</scope>
    <source>
        <tissue evidence="2">Muscle</tissue>
    </source>
</reference>
<dbReference type="AlphaFoldDB" id="A0A4Z2EI76"/>
<feature type="compositionally biased region" description="Basic and acidic residues" evidence="1">
    <location>
        <begin position="26"/>
        <end position="40"/>
    </location>
</feature>